<gene>
    <name evidence="1" type="ORF">K8N75_05230</name>
</gene>
<dbReference type="RefSeq" id="WP_223791070.1">
    <property type="nucleotide sequence ID" value="NZ_JAIOUQ010000005.1"/>
</dbReference>
<evidence type="ECO:0000313" key="1">
    <source>
        <dbReference type="EMBL" id="MBZ2165440.1"/>
    </source>
</evidence>
<accession>A0A8T5UW85</accession>
<organism evidence="1 2">
    <name type="scientific">Methanobacterium spitsbergense</name>
    <dbReference type="NCBI Taxonomy" id="2874285"/>
    <lineage>
        <taxon>Archaea</taxon>
        <taxon>Methanobacteriati</taxon>
        <taxon>Methanobacteriota</taxon>
        <taxon>Methanomada group</taxon>
        <taxon>Methanobacteria</taxon>
        <taxon>Methanobacteriales</taxon>
        <taxon>Methanobacteriaceae</taxon>
        <taxon>Methanobacterium</taxon>
    </lineage>
</organism>
<dbReference type="Proteomes" id="UP000825933">
    <property type="component" value="Unassembled WGS sequence"/>
</dbReference>
<comment type="caution">
    <text evidence="1">The sequence shown here is derived from an EMBL/GenBank/DDBJ whole genome shotgun (WGS) entry which is preliminary data.</text>
</comment>
<sequence>MKLCYIIMAYSNLHSNECPHILEIHSTKIEAEKRKNELDDSIESPNDPVKTYYEIEEHIIF</sequence>
<dbReference type="AlphaFoldDB" id="A0A8T5UW85"/>
<reference evidence="2" key="1">
    <citation type="journal article" date="2022" name="Microbiol. Resour. Announc.">
        <title>Draft Genome Sequence of a Methanogenic Archaeon from West Spitsbergen Permafrost.</title>
        <authorList>
            <person name="Trubitsyn V."/>
            <person name="Rivkina E."/>
            <person name="Shcherbakova V."/>
        </authorList>
    </citation>
    <scope>NUCLEOTIDE SEQUENCE [LARGE SCALE GENOMIC DNA]</scope>
    <source>
        <strain evidence="2">VT</strain>
    </source>
</reference>
<name>A0A8T5UW85_9EURY</name>
<dbReference type="EMBL" id="JAIOUQ010000005">
    <property type="protein sequence ID" value="MBZ2165440.1"/>
    <property type="molecule type" value="Genomic_DNA"/>
</dbReference>
<evidence type="ECO:0000313" key="2">
    <source>
        <dbReference type="Proteomes" id="UP000825933"/>
    </source>
</evidence>
<proteinExistence type="predicted"/>
<protein>
    <submittedName>
        <fullName evidence="1">Uncharacterized protein</fullName>
    </submittedName>
</protein>
<keyword evidence="2" id="KW-1185">Reference proteome</keyword>